<organism evidence="25 26">
    <name type="scientific">Vibrio palustris</name>
    <dbReference type="NCBI Taxonomy" id="1918946"/>
    <lineage>
        <taxon>Bacteria</taxon>
        <taxon>Pseudomonadati</taxon>
        <taxon>Pseudomonadota</taxon>
        <taxon>Gammaproteobacteria</taxon>
        <taxon>Vibrionales</taxon>
        <taxon>Vibrionaceae</taxon>
        <taxon>Vibrio</taxon>
    </lineage>
</organism>
<feature type="binding site" evidence="21">
    <location>
        <position position="103"/>
    </location>
    <ligand>
        <name>substrate</name>
    </ligand>
</feature>
<evidence type="ECO:0000256" key="2">
    <source>
        <dbReference type="ARBA" id="ARBA00005967"/>
    </source>
</evidence>
<dbReference type="EC" id="2.7.1.107" evidence="3 24"/>
<evidence type="ECO:0000256" key="1">
    <source>
        <dbReference type="ARBA" id="ARBA00004429"/>
    </source>
</evidence>
<feature type="active site" description="Proton acceptor" evidence="20">
    <location>
        <position position="74"/>
    </location>
</feature>
<dbReference type="STRING" id="1918946.VPAL9027_01539"/>
<evidence type="ECO:0000256" key="15">
    <source>
        <dbReference type="ARBA" id="ARBA00022989"/>
    </source>
</evidence>
<dbReference type="InterPro" id="IPR033718">
    <property type="entry name" value="DAGK_prok"/>
</dbReference>
<evidence type="ECO:0000256" key="7">
    <source>
        <dbReference type="ARBA" id="ARBA00022519"/>
    </source>
</evidence>
<evidence type="ECO:0000313" key="26">
    <source>
        <dbReference type="Proteomes" id="UP000189475"/>
    </source>
</evidence>
<comment type="caution">
    <text evidence="24">Lacks conserved residue(s) required for the propagation of feature annotation.</text>
</comment>
<dbReference type="InterPro" id="IPR000829">
    <property type="entry name" value="DAGK"/>
</dbReference>
<accession>A0A1R4B3U6</accession>
<keyword evidence="7 24" id="KW-0997">Cell inner membrane</keyword>
<evidence type="ECO:0000256" key="8">
    <source>
        <dbReference type="ARBA" id="ARBA00022679"/>
    </source>
</evidence>
<dbReference type="PANTHER" id="PTHR34299:SF1">
    <property type="entry name" value="DIACYLGLYCEROL KINASE"/>
    <property type="match status" value="1"/>
</dbReference>
<comment type="function">
    <text evidence="24">Catalyzes the ATP-dependent phosphorylation of sn-l,2-diacylglycerol (DAG) to phosphatidic acid. Involved in the recycling of diacylglycerol produced as a by-product during membrane-derived oligosaccharide (MDO) biosynthesis.</text>
</comment>
<feature type="binding site" evidence="21">
    <location>
        <position position="14"/>
    </location>
    <ligand>
        <name>substrate</name>
    </ligand>
</feature>
<dbReference type="PANTHER" id="PTHR34299">
    <property type="entry name" value="DIACYLGLYCEROL KINASE"/>
    <property type="match status" value="1"/>
</dbReference>
<dbReference type="Pfam" id="PF01219">
    <property type="entry name" value="DAGK_prokar"/>
    <property type="match status" value="1"/>
</dbReference>
<feature type="binding site" evidence="23">
    <location>
        <position position="33"/>
    </location>
    <ligand>
        <name>a divalent metal cation</name>
        <dbReference type="ChEBI" id="CHEBI:60240"/>
    </ligand>
</feature>
<keyword evidence="16 24" id="KW-0443">Lipid metabolism</keyword>
<dbReference type="GO" id="GO:0005886">
    <property type="term" value="C:plasma membrane"/>
    <property type="evidence" value="ECO:0007669"/>
    <property type="project" value="UniProtKB-SubCell"/>
</dbReference>
<dbReference type="OrthoDB" id="9796011at2"/>
<feature type="binding site" evidence="22">
    <location>
        <position position="14"/>
    </location>
    <ligand>
        <name>ATP</name>
        <dbReference type="ChEBI" id="CHEBI:30616"/>
    </ligand>
</feature>
<keyword evidence="15 24" id="KW-1133">Transmembrane helix</keyword>
<evidence type="ECO:0000256" key="22">
    <source>
        <dbReference type="PIRSR" id="PIRSR600829-3"/>
    </source>
</evidence>
<comment type="cofactor">
    <cofactor evidence="23">
        <name>Mg(2+)</name>
        <dbReference type="ChEBI" id="CHEBI:18420"/>
    </cofactor>
    <text evidence="23">Mn(2+), Zn(2+), Cd(2+) and Co(2+) support activity to lesser extents.</text>
</comment>
<evidence type="ECO:0000256" key="24">
    <source>
        <dbReference type="RuleBase" id="RU363065"/>
    </source>
</evidence>
<feature type="binding site" evidence="22">
    <location>
        <position position="81"/>
    </location>
    <ligand>
        <name>ATP</name>
        <dbReference type="ChEBI" id="CHEBI:30616"/>
    </ligand>
</feature>
<feature type="transmembrane region" description="Helical" evidence="24">
    <location>
        <begin position="101"/>
        <end position="123"/>
    </location>
</feature>
<protein>
    <recommendedName>
        <fullName evidence="4 24">Diacylglycerol kinase</fullName>
        <ecNumber evidence="3 24">2.7.1.107</ecNumber>
    </recommendedName>
</protein>
<evidence type="ECO:0000256" key="21">
    <source>
        <dbReference type="PIRSR" id="PIRSR600829-2"/>
    </source>
</evidence>
<dbReference type="GO" id="GO:0004143">
    <property type="term" value="F:ATP-dependent diacylglycerol kinase activity"/>
    <property type="evidence" value="ECO:0007669"/>
    <property type="project" value="UniProtKB-EC"/>
</dbReference>
<feature type="binding site" evidence="21">
    <location>
        <begin position="117"/>
        <end position="122"/>
    </location>
    <ligand>
        <name>substrate</name>
    </ligand>
</feature>
<sequence length="124" mass="13963">MKPDIIIKRTGIHRILYSFVHSFNGLKWLCQNEAAFKQELLLFVPLTVVALWLELPAIHTLLVILSMVFVLLAEMINTAIEVMIDRVGLEYHLLSGVAKNIGSALVLISILCSLSVWGTILWLH</sequence>
<keyword evidence="6" id="KW-0444">Lipid biosynthesis</keyword>
<name>A0A1R4B3U6_9VIBR</name>
<evidence type="ECO:0000256" key="9">
    <source>
        <dbReference type="ARBA" id="ARBA00022692"/>
    </source>
</evidence>
<feature type="binding site" evidence="22">
    <location>
        <begin position="90"/>
        <end position="92"/>
    </location>
    <ligand>
        <name>ATP</name>
        <dbReference type="ChEBI" id="CHEBI:30616"/>
    </ligand>
</feature>
<evidence type="ECO:0000256" key="13">
    <source>
        <dbReference type="ARBA" id="ARBA00022840"/>
    </source>
</evidence>
<keyword evidence="8 24" id="KW-0808">Transferase</keyword>
<keyword evidence="10 23" id="KW-0479">Metal-binding</keyword>
<evidence type="ECO:0000256" key="16">
    <source>
        <dbReference type="ARBA" id="ARBA00023098"/>
    </source>
</evidence>
<feature type="binding site" evidence="21">
    <location>
        <position position="74"/>
    </location>
    <ligand>
        <name>substrate</name>
    </ligand>
</feature>
<keyword evidence="11 22" id="KW-0547">Nucleotide-binding</keyword>
<dbReference type="GO" id="GO:0005524">
    <property type="term" value="F:ATP binding"/>
    <property type="evidence" value="ECO:0007669"/>
    <property type="project" value="UniProtKB-KW"/>
</dbReference>
<evidence type="ECO:0000256" key="6">
    <source>
        <dbReference type="ARBA" id="ARBA00022516"/>
    </source>
</evidence>
<evidence type="ECO:0000256" key="11">
    <source>
        <dbReference type="ARBA" id="ARBA00022741"/>
    </source>
</evidence>
<evidence type="ECO:0000256" key="23">
    <source>
        <dbReference type="PIRSR" id="PIRSR600829-4"/>
    </source>
</evidence>
<feature type="transmembrane region" description="Helical" evidence="24">
    <location>
        <begin position="34"/>
        <end position="53"/>
    </location>
</feature>
<evidence type="ECO:0000256" key="19">
    <source>
        <dbReference type="ARBA" id="ARBA00023264"/>
    </source>
</evidence>
<keyword evidence="14 23" id="KW-0460">Magnesium</keyword>
<keyword evidence="9 24" id="KW-0812">Transmembrane</keyword>
<evidence type="ECO:0000256" key="10">
    <source>
        <dbReference type="ARBA" id="ARBA00022723"/>
    </source>
</evidence>
<evidence type="ECO:0000256" key="14">
    <source>
        <dbReference type="ARBA" id="ARBA00022842"/>
    </source>
</evidence>
<keyword evidence="5" id="KW-1003">Cell membrane</keyword>
<dbReference type="CDD" id="cd14264">
    <property type="entry name" value="DAGK_IM"/>
    <property type="match status" value="1"/>
</dbReference>
<evidence type="ECO:0000256" key="3">
    <source>
        <dbReference type="ARBA" id="ARBA00012133"/>
    </source>
</evidence>
<evidence type="ECO:0000313" key="25">
    <source>
        <dbReference type="EMBL" id="SJL83571.1"/>
    </source>
</evidence>
<feature type="binding site" evidence="21">
    <location>
        <begin position="35"/>
        <end position="39"/>
    </location>
    <ligand>
        <name>substrate</name>
    </ligand>
</feature>
<comment type="similarity">
    <text evidence="2 24">Belongs to the bacterial diacylglycerol kinase family.</text>
</comment>
<dbReference type="GO" id="GO:0006654">
    <property type="term" value="P:phosphatidic acid biosynthetic process"/>
    <property type="evidence" value="ECO:0007669"/>
    <property type="project" value="InterPro"/>
</dbReference>
<keyword evidence="17 24" id="KW-0472">Membrane</keyword>
<dbReference type="GO" id="GO:0046872">
    <property type="term" value="F:metal ion binding"/>
    <property type="evidence" value="ECO:0007669"/>
    <property type="project" value="UniProtKB-KW"/>
</dbReference>
<dbReference type="RefSeq" id="WP_077313887.1">
    <property type="nucleotide sequence ID" value="NZ_AP024887.1"/>
</dbReference>
<dbReference type="AlphaFoldDB" id="A0A1R4B3U6"/>
<keyword evidence="13 22" id="KW-0067">ATP-binding</keyword>
<evidence type="ECO:0000256" key="18">
    <source>
        <dbReference type="ARBA" id="ARBA00023209"/>
    </source>
</evidence>
<reference evidence="25 26" key="1">
    <citation type="submission" date="2017-02" db="EMBL/GenBank/DDBJ databases">
        <authorList>
            <person name="Peterson S.W."/>
        </authorList>
    </citation>
    <scope>NUCLEOTIDE SEQUENCE [LARGE SCALE GENOMIC DNA]</scope>
    <source>
        <strain evidence="25 26">CECT 9027</strain>
    </source>
</reference>
<keyword evidence="19 24" id="KW-1208">Phospholipid metabolism</keyword>
<dbReference type="InterPro" id="IPR036945">
    <property type="entry name" value="DAGK_sf"/>
</dbReference>
<comment type="catalytic activity">
    <reaction evidence="24">
        <text>a 1,2-diacyl-sn-glycerol + ATP = a 1,2-diacyl-sn-glycero-3-phosphate + ADP + H(+)</text>
        <dbReference type="Rhea" id="RHEA:10272"/>
        <dbReference type="ChEBI" id="CHEBI:15378"/>
        <dbReference type="ChEBI" id="CHEBI:17815"/>
        <dbReference type="ChEBI" id="CHEBI:30616"/>
        <dbReference type="ChEBI" id="CHEBI:58608"/>
        <dbReference type="ChEBI" id="CHEBI:456216"/>
        <dbReference type="EC" id="2.7.1.107"/>
    </reaction>
</comment>
<dbReference type="Gene3D" id="1.10.287.3610">
    <property type="match status" value="1"/>
</dbReference>
<evidence type="ECO:0000256" key="20">
    <source>
        <dbReference type="PIRSR" id="PIRSR600829-1"/>
    </source>
</evidence>
<proteinExistence type="inferred from homology"/>
<keyword evidence="18" id="KW-0594">Phospholipid biosynthesis</keyword>
<dbReference type="Proteomes" id="UP000189475">
    <property type="component" value="Unassembled WGS sequence"/>
</dbReference>
<keyword evidence="26" id="KW-1185">Reference proteome</keyword>
<dbReference type="EMBL" id="FUFT01000003">
    <property type="protein sequence ID" value="SJL83571.1"/>
    <property type="molecule type" value="Genomic_DNA"/>
</dbReference>
<evidence type="ECO:0000256" key="12">
    <source>
        <dbReference type="ARBA" id="ARBA00022777"/>
    </source>
</evidence>
<keyword evidence="12 24" id="KW-0418">Kinase</keyword>
<feature type="binding site" evidence="22">
    <location>
        <position position="33"/>
    </location>
    <ligand>
        <name>ATP</name>
        <dbReference type="ChEBI" id="CHEBI:30616"/>
    </ligand>
</feature>
<comment type="subcellular location">
    <subcellularLocation>
        <location evidence="1 24">Cell inner membrane</location>
        <topology evidence="1 24">Multi-pass membrane protein</topology>
    </subcellularLocation>
</comment>
<evidence type="ECO:0000256" key="4">
    <source>
        <dbReference type="ARBA" id="ARBA00017575"/>
    </source>
</evidence>
<feature type="binding site" evidence="23">
    <location>
        <position position="81"/>
    </location>
    <ligand>
        <name>a divalent metal cation</name>
        <dbReference type="ChEBI" id="CHEBI:60240"/>
    </ligand>
</feature>
<evidence type="ECO:0000256" key="5">
    <source>
        <dbReference type="ARBA" id="ARBA00022475"/>
    </source>
</evidence>
<gene>
    <name evidence="25" type="primary">dgkA</name>
    <name evidence="25" type="ORF">VPAL9027_01539</name>
</gene>
<evidence type="ECO:0000256" key="17">
    <source>
        <dbReference type="ARBA" id="ARBA00023136"/>
    </source>
</evidence>